<sequence>MPSPTDAPLVSIVMPCRNAETFVEDAIHQACHQTLLDIEIIVVDDGSTDGTYDKALFLAAKDPRVRAIPVRPGGGVARAREVGVREARGQWIWFVDVDDQWPATALSDFLSHSDGADVVVASARYVYADRSPRWIRPPARREADGRDAFGMLLAGALKGHLWNKLFRKDLIEGVSFTPSPVHSDLAMVGEALSAAHRVRLVDAHVYDYRVRPGSIITAGSPRYASLSMVAGVIDDCARRFPDDPGIAARHLYFQHRFILLSQLKDVHNASYSAPERDAMIATIRQDLTWKGVVRLARRRDLRRAVIAGAAKASRPLAMELGRRLANR</sequence>
<dbReference type="Proteomes" id="UP000280668">
    <property type="component" value="Unassembled WGS sequence"/>
</dbReference>
<feature type="domain" description="Glycosyltransferase 2-like" evidence="1">
    <location>
        <begin position="11"/>
        <end position="137"/>
    </location>
</feature>
<comment type="caution">
    <text evidence="2">The sequence shown here is derived from an EMBL/GenBank/DDBJ whole genome shotgun (WGS) entry which is preliminary data.</text>
</comment>
<dbReference type="AlphaFoldDB" id="A0A3N2BE75"/>
<organism evidence="2 3">
    <name type="scientific">Bogoriella caseilytica</name>
    <dbReference type="NCBI Taxonomy" id="56055"/>
    <lineage>
        <taxon>Bacteria</taxon>
        <taxon>Bacillati</taxon>
        <taxon>Actinomycetota</taxon>
        <taxon>Actinomycetes</taxon>
        <taxon>Micrococcales</taxon>
        <taxon>Bogoriellaceae</taxon>
        <taxon>Bogoriella</taxon>
    </lineage>
</organism>
<gene>
    <name evidence="2" type="ORF">EDD31_1721</name>
</gene>
<dbReference type="RefSeq" id="WP_148058910.1">
    <property type="nucleotide sequence ID" value="NZ_RKHK01000001.1"/>
</dbReference>
<reference evidence="2 3" key="1">
    <citation type="submission" date="2018-11" db="EMBL/GenBank/DDBJ databases">
        <title>Sequencing the genomes of 1000 actinobacteria strains.</title>
        <authorList>
            <person name="Klenk H.-P."/>
        </authorList>
    </citation>
    <scope>NUCLEOTIDE SEQUENCE [LARGE SCALE GENOMIC DNA]</scope>
    <source>
        <strain evidence="2 3">DSM 11294</strain>
    </source>
</reference>
<dbReference type="Gene3D" id="3.90.550.10">
    <property type="entry name" value="Spore Coat Polysaccharide Biosynthesis Protein SpsA, Chain A"/>
    <property type="match status" value="1"/>
</dbReference>
<protein>
    <submittedName>
        <fullName evidence="2">Glycosyltransferase involved in cell wall biosynthesis</fullName>
    </submittedName>
</protein>
<dbReference type="InterPro" id="IPR001173">
    <property type="entry name" value="Glyco_trans_2-like"/>
</dbReference>
<evidence type="ECO:0000313" key="2">
    <source>
        <dbReference type="EMBL" id="ROR73344.1"/>
    </source>
</evidence>
<dbReference type="Pfam" id="PF00535">
    <property type="entry name" value="Glycos_transf_2"/>
    <property type="match status" value="1"/>
</dbReference>
<keyword evidence="3" id="KW-1185">Reference proteome</keyword>
<evidence type="ECO:0000259" key="1">
    <source>
        <dbReference type="Pfam" id="PF00535"/>
    </source>
</evidence>
<evidence type="ECO:0000313" key="3">
    <source>
        <dbReference type="Proteomes" id="UP000280668"/>
    </source>
</evidence>
<dbReference type="SUPFAM" id="SSF53448">
    <property type="entry name" value="Nucleotide-diphospho-sugar transferases"/>
    <property type="match status" value="1"/>
</dbReference>
<dbReference type="EMBL" id="RKHK01000001">
    <property type="protein sequence ID" value="ROR73344.1"/>
    <property type="molecule type" value="Genomic_DNA"/>
</dbReference>
<dbReference type="GO" id="GO:0016758">
    <property type="term" value="F:hexosyltransferase activity"/>
    <property type="evidence" value="ECO:0007669"/>
    <property type="project" value="UniProtKB-ARBA"/>
</dbReference>
<dbReference type="PANTHER" id="PTHR22916:SF3">
    <property type="entry name" value="UDP-GLCNAC:BETAGAL BETA-1,3-N-ACETYLGLUCOSAMINYLTRANSFERASE-LIKE PROTEIN 1"/>
    <property type="match status" value="1"/>
</dbReference>
<dbReference type="CDD" id="cd00761">
    <property type="entry name" value="Glyco_tranf_GTA_type"/>
    <property type="match status" value="1"/>
</dbReference>
<accession>A0A3N2BE75</accession>
<dbReference type="InterPro" id="IPR029044">
    <property type="entry name" value="Nucleotide-diphossugar_trans"/>
</dbReference>
<keyword evidence="2" id="KW-0808">Transferase</keyword>
<proteinExistence type="predicted"/>
<dbReference type="PANTHER" id="PTHR22916">
    <property type="entry name" value="GLYCOSYLTRANSFERASE"/>
    <property type="match status" value="1"/>
</dbReference>
<dbReference type="OrthoDB" id="3171021at2"/>
<name>A0A3N2BE75_9MICO</name>